<name>S9UMC5_9TRYP</name>
<dbReference type="EMBL" id="ATMH01011698">
    <property type="protein sequence ID" value="EPY15861.1"/>
    <property type="molecule type" value="Genomic_DNA"/>
</dbReference>
<reference evidence="8 9" key="1">
    <citation type="journal article" date="2013" name="PLoS ONE">
        <title>Predicting the Proteins of Angomonas deanei, Strigomonas culicis and Their Respective Endosymbionts Reveals New Aspects of the Trypanosomatidae Family.</title>
        <authorList>
            <person name="Motta M.C."/>
            <person name="Martins A.C."/>
            <person name="de Souza S.S."/>
            <person name="Catta-Preta C.M."/>
            <person name="Silva R."/>
            <person name="Klein C.C."/>
            <person name="de Almeida L.G."/>
            <person name="de Lima Cunha O."/>
            <person name="Ciapina L.P."/>
            <person name="Brocchi M."/>
            <person name="Colabardini A.C."/>
            <person name="de Araujo Lima B."/>
            <person name="Machado C.R."/>
            <person name="de Almeida Soares C.M."/>
            <person name="Probst C.M."/>
            <person name="de Menezes C.B."/>
            <person name="Thompson C.E."/>
            <person name="Bartholomeu D.C."/>
            <person name="Gradia D.F."/>
            <person name="Pavoni D.P."/>
            <person name="Grisard E.C."/>
            <person name="Fantinatti-Garboggini F."/>
            <person name="Marchini F.K."/>
            <person name="Rodrigues-Luiz G.F."/>
            <person name="Wagner G."/>
            <person name="Goldman G.H."/>
            <person name="Fietto J.L."/>
            <person name="Elias M.C."/>
            <person name="Goldman M.H."/>
            <person name="Sagot M.F."/>
            <person name="Pereira M."/>
            <person name="Stoco P.H."/>
            <person name="de Mendonca-Neto R.P."/>
            <person name="Teixeira S.M."/>
            <person name="Maciel T.E."/>
            <person name="de Oliveira Mendes T.A."/>
            <person name="Urmenyi T.P."/>
            <person name="de Souza W."/>
            <person name="Schenkman S."/>
            <person name="de Vasconcelos A.T."/>
        </authorList>
    </citation>
    <scope>NUCLEOTIDE SEQUENCE [LARGE SCALE GENOMIC DNA]</scope>
</reference>
<dbReference type="PANTHER" id="PTHR11101">
    <property type="entry name" value="PHOSPHATE TRANSPORTER"/>
    <property type="match status" value="1"/>
</dbReference>
<evidence type="ECO:0000256" key="3">
    <source>
        <dbReference type="ARBA" id="ARBA00022592"/>
    </source>
</evidence>
<accession>S9UMC5</accession>
<dbReference type="AlphaFoldDB" id="S9UMC5"/>
<keyword evidence="9" id="KW-1185">Reference proteome</keyword>
<evidence type="ECO:0000313" key="8">
    <source>
        <dbReference type="EMBL" id="EPY15861.1"/>
    </source>
</evidence>
<evidence type="ECO:0008006" key="10">
    <source>
        <dbReference type="Google" id="ProtNLM"/>
    </source>
</evidence>
<sequence length="113" mass="11552">MKTVGVELVTVTPARGWCIQVGGTFITMILTGLGIPVSLSQSQVGAAIGCGVLDAKWRGVSWRLVGKIIGGWVVTLIISALTTGVAMILLGSYLCKPGGGAAGMTNTTFMPAE</sequence>
<keyword evidence="5 7" id="KW-1133">Transmembrane helix</keyword>
<evidence type="ECO:0000256" key="5">
    <source>
        <dbReference type="ARBA" id="ARBA00022989"/>
    </source>
</evidence>
<dbReference type="PANTHER" id="PTHR11101:SF80">
    <property type="entry name" value="PHOSPHATE TRANSPORTER"/>
    <property type="match status" value="1"/>
</dbReference>
<evidence type="ECO:0000256" key="2">
    <source>
        <dbReference type="ARBA" id="ARBA00022448"/>
    </source>
</evidence>
<dbReference type="InterPro" id="IPR001204">
    <property type="entry name" value="Phos_transporter"/>
</dbReference>
<dbReference type="GO" id="GO:0016020">
    <property type="term" value="C:membrane"/>
    <property type="evidence" value="ECO:0007669"/>
    <property type="project" value="UniProtKB-SubCell"/>
</dbReference>
<evidence type="ECO:0000313" key="9">
    <source>
        <dbReference type="Proteomes" id="UP000015354"/>
    </source>
</evidence>
<evidence type="ECO:0000256" key="4">
    <source>
        <dbReference type="ARBA" id="ARBA00022692"/>
    </source>
</evidence>
<evidence type="ECO:0000256" key="6">
    <source>
        <dbReference type="ARBA" id="ARBA00023136"/>
    </source>
</evidence>
<dbReference type="Pfam" id="PF01384">
    <property type="entry name" value="PHO4"/>
    <property type="match status" value="1"/>
</dbReference>
<dbReference type="GO" id="GO:0005315">
    <property type="term" value="F:phosphate transmembrane transporter activity"/>
    <property type="evidence" value="ECO:0007669"/>
    <property type="project" value="InterPro"/>
</dbReference>
<keyword evidence="3" id="KW-0592">Phosphate transport</keyword>
<comment type="caution">
    <text evidence="8">The sequence shown here is derived from an EMBL/GenBank/DDBJ whole genome shotgun (WGS) entry which is preliminary data.</text>
</comment>
<protein>
    <recommendedName>
        <fullName evidence="10">Phosphate transporter</fullName>
    </recommendedName>
</protein>
<dbReference type="OrthoDB" id="260807at2759"/>
<keyword evidence="6 7" id="KW-0472">Membrane</keyword>
<keyword evidence="4 7" id="KW-0812">Transmembrane</keyword>
<feature type="transmembrane region" description="Helical" evidence="7">
    <location>
        <begin position="69"/>
        <end position="94"/>
    </location>
</feature>
<dbReference type="GO" id="GO:0035435">
    <property type="term" value="P:phosphate ion transmembrane transport"/>
    <property type="evidence" value="ECO:0007669"/>
    <property type="project" value="TreeGrafter"/>
</dbReference>
<gene>
    <name evidence="8" type="ORF">STCU_11713</name>
</gene>
<organism evidence="8 9">
    <name type="scientific">Strigomonas culicis</name>
    <dbReference type="NCBI Taxonomy" id="28005"/>
    <lineage>
        <taxon>Eukaryota</taxon>
        <taxon>Discoba</taxon>
        <taxon>Euglenozoa</taxon>
        <taxon>Kinetoplastea</taxon>
        <taxon>Metakinetoplastina</taxon>
        <taxon>Trypanosomatida</taxon>
        <taxon>Trypanosomatidae</taxon>
        <taxon>Strigomonadinae</taxon>
        <taxon>Strigomonas</taxon>
    </lineage>
</organism>
<evidence type="ECO:0000256" key="1">
    <source>
        <dbReference type="ARBA" id="ARBA00004141"/>
    </source>
</evidence>
<dbReference type="Proteomes" id="UP000015354">
    <property type="component" value="Unassembled WGS sequence"/>
</dbReference>
<proteinExistence type="predicted"/>
<keyword evidence="2" id="KW-0813">Transport</keyword>
<comment type="subcellular location">
    <subcellularLocation>
        <location evidence="1">Membrane</location>
        <topology evidence="1">Multi-pass membrane protein</topology>
    </subcellularLocation>
</comment>
<evidence type="ECO:0000256" key="7">
    <source>
        <dbReference type="SAM" id="Phobius"/>
    </source>
</evidence>